<name>A0A8J4Y678_CHIOP</name>
<accession>A0A8J4Y678</accession>
<comment type="caution">
    <text evidence="2">The sequence shown here is derived from an EMBL/GenBank/DDBJ whole genome shotgun (WGS) entry which is preliminary data.</text>
</comment>
<gene>
    <name evidence="2" type="primary">Pde11a_1</name>
    <name evidence="2" type="ORF">GWK47_006357</name>
</gene>
<dbReference type="EMBL" id="JACEEZ010011160">
    <property type="protein sequence ID" value="KAG0721437.1"/>
    <property type="molecule type" value="Genomic_DNA"/>
</dbReference>
<dbReference type="Proteomes" id="UP000770661">
    <property type="component" value="Unassembled WGS sequence"/>
</dbReference>
<reference evidence="2" key="1">
    <citation type="submission" date="2020-07" db="EMBL/GenBank/DDBJ databases">
        <title>The High-quality genome of the commercially important snow crab, Chionoecetes opilio.</title>
        <authorList>
            <person name="Jeong J.-H."/>
            <person name="Ryu S."/>
        </authorList>
    </citation>
    <scope>NUCLEOTIDE SEQUENCE</scope>
    <source>
        <strain evidence="2">MADBK_172401_WGS</strain>
        <tissue evidence="2">Digestive gland</tissue>
    </source>
</reference>
<proteinExistence type="predicted"/>
<dbReference type="AlphaFoldDB" id="A0A8J4Y678"/>
<feature type="region of interest" description="Disordered" evidence="1">
    <location>
        <begin position="82"/>
        <end position="103"/>
    </location>
</feature>
<feature type="region of interest" description="Disordered" evidence="1">
    <location>
        <begin position="117"/>
        <end position="136"/>
    </location>
</feature>
<sequence length="136" mass="14875">MEQHHFNHAVMILNSEHITRGVMNILKASILALTSPFTPSKSSDGWLAGCKDRPLGNLNWFWTQFFSLVSEGQFDVSNRSQKGPAAFLPHDGPVTSAPPPNPGYTVSMVTSEFFDPGDLEKTSSRSAALPQFGLPE</sequence>
<organism evidence="2 3">
    <name type="scientific">Chionoecetes opilio</name>
    <name type="common">Atlantic snow crab</name>
    <name type="synonym">Cancer opilio</name>
    <dbReference type="NCBI Taxonomy" id="41210"/>
    <lineage>
        <taxon>Eukaryota</taxon>
        <taxon>Metazoa</taxon>
        <taxon>Ecdysozoa</taxon>
        <taxon>Arthropoda</taxon>
        <taxon>Crustacea</taxon>
        <taxon>Multicrustacea</taxon>
        <taxon>Malacostraca</taxon>
        <taxon>Eumalacostraca</taxon>
        <taxon>Eucarida</taxon>
        <taxon>Decapoda</taxon>
        <taxon>Pleocyemata</taxon>
        <taxon>Brachyura</taxon>
        <taxon>Eubrachyura</taxon>
        <taxon>Majoidea</taxon>
        <taxon>Majidae</taxon>
        <taxon>Chionoecetes</taxon>
    </lineage>
</organism>
<evidence type="ECO:0000313" key="2">
    <source>
        <dbReference type="EMBL" id="KAG0721437.1"/>
    </source>
</evidence>
<protein>
    <submittedName>
        <fullName evidence="2">Dual 3',5'-cyclic-AMP and -GMP phosphodiesterase 11A</fullName>
    </submittedName>
</protein>
<keyword evidence="3" id="KW-1185">Reference proteome</keyword>
<evidence type="ECO:0000256" key="1">
    <source>
        <dbReference type="SAM" id="MobiDB-lite"/>
    </source>
</evidence>
<evidence type="ECO:0000313" key="3">
    <source>
        <dbReference type="Proteomes" id="UP000770661"/>
    </source>
</evidence>